<organism evidence="2 3">
    <name type="scientific">Batillaria attramentaria</name>
    <dbReference type="NCBI Taxonomy" id="370345"/>
    <lineage>
        <taxon>Eukaryota</taxon>
        <taxon>Metazoa</taxon>
        <taxon>Spiralia</taxon>
        <taxon>Lophotrochozoa</taxon>
        <taxon>Mollusca</taxon>
        <taxon>Gastropoda</taxon>
        <taxon>Caenogastropoda</taxon>
        <taxon>Sorbeoconcha</taxon>
        <taxon>Cerithioidea</taxon>
        <taxon>Batillariidae</taxon>
        <taxon>Batillaria</taxon>
    </lineage>
</organism>
<feature type="compositionally biased region" description="Polar residues" evidence="1">
    <location>
        <begin position="255"/>
        <end position="272"/>
    </location>
</feature>
<dbReference type="Proteomes" id="UP001519460">
    <property type="component" value="Unassembled WGS sequence"/>
</dbReference>
<feature type="compositionally biased region" description="Polar residues" evidence="1">
    <location>
        <begin position="133"/>
        <end position="174"/>
    </location>
</feature>
<feature type="compositionally biased region" description="Polar residues" evidence="1">
    <location>
        <begin position="194"/>
        <end position="207"/>
    </location>
</feature>
<reference evidence="2 3" key="1">
    <citation type="journal article" date="2023" name="Sci. Data">
        <title>Genome assembly of the Korean intertidal mud-creeper Batillaria attramentaria.</title>
        <authorList>
            <person name="Patra A.K."/>
            <person name="Ho P.T."/>
            <person name="Jun S."/>
            <person name="Lee S.J."/>
            <person name="Kim Y."/>
            <person name="Won Y.J."/>
        </authorList>
    </citation>
    <scope>NUCLEOTIDE SEQUENCE [LARGE SCALE GENOMIC DNA]</scope>
    <source>
        <strain evidence="2">Wonlab-2016</strain>
    </source>
</reference>
<evidence type="ECO:0000256" key="1">
    <source>
        <dbReference type="SAM" id="MobiDB-lite"/>
    </source>
</evidence>
<evidence type="ECO:0000313" key="3">
    <source>
        <dbReference type="Proteomes" id="UP001519460"/>
    </source>
</evidence>
<feature type="compositionally biased region" description="Polar residues" evidence="1">
    <location>
        <begin position="364"/>
        <end position="389"/>
    </location>
</feature>
<evidence type="ECO:0000313" key="2">
    <source>
        <dbReference type="EMBL" id="KAK7476537.1"/>
    </source>
</evidence>
<keyword evidence="3" id="KW-1185">Reference proteome</keyword>
<dbReference type="AlphaFoldDB" id="A0ABD0JPX1"/>
<feature type="region of interest" description="Disordered" evidence="1">
    <location>
        <begin position="133"/>
        <end position="296"/>
    </location>
</feature>
<protein>
    <submittedName>
        <fullName evidence="2">Uncharacterized protein</fullName>
    </submittedName>
</protein>
<feature type="compositionally biased region" description="Basic residues" evidence="1">
    <location>
        <begin position="400"/>
        <end position="412"/>
    </location>
</feature>
<sequence length="544" mass="60228">MALHFPLLVDETRLIKHKDCLYKVKLAYKNIPADSPIDGPGVSAALQSELEEVLRAVVYMVQNDKPMVVVQTQNFYVATSLKPWRAQQKLSFCQHGKAVEAYDNVITLVLTPHFSGKLWTAKGRHVHIRNGAAESTGQGQGAQKSAQTNHAGLASQHQNSSCAEPSPRSGQCQMSHVAASPRSFRSSNKRRNESALQGNVSLNSSAKPENLSVGQMDARNSKDKNPRAAIALTTIQHAEGSPSRTEEETSKTQHQKQTNRSIEVHSNISNSPKTKRIRRQMKEHTAPATVHQSSRLSYSLRNHRLQRNGTHSSSTHLGNQNNSVKQLRNMPELQFLNASHKRKLEPSTANSVQPSQKSRKVSPDINTLSPQKNKKLPSTGNIHTPQNGKGTHAGNARSPQKNRKLPPARKAHSPQQNRKGAPVSVKSTRSQRAVLQHNRIAITNTLMLEENRRLGKLGMVTRSAAACKVKTAQTFHQKDRHMVAEDDLREELKLQLLASTQGQTVDGSTVRGRKRRRSLLEVVADTVFTPIKRALGKRKTAKLS</sequence>
<comment type="caution">
    <text evidence="2">The sequence shown here is derived from an EMBL/GenBank/DDBJ whole genome shotgun (WGS) entry which is preliminary data.</text>
</comment>
<gene>
    <name evidence="2" type="ORF">BaRGS_00032217</name>
</gene>
<accession>A0ABD0JPX1</accession>
<feature type="region of interest" description="Disordered" evidence="1">
    <location>
        <begin position="340"/>
        <end position="431"/>
    </location>
</feature>
<dbReference type="EMBL" id="JACVVK020000373">
    <property type="protein sequence ID" value="KAK7476537.1"/>
    <property type="molecule type" value="Genomic_DNA"/>
</dbReference>
<feature type="compositionally biased region" description="Polar residues" evidence="1">
    <location>
        <begin position="347"/>
        <end position="356"/>
    </location>
</feature>
<name>A0ABD0JPX1_9CAEN</name>
<proteinExistence type="predicted"/>